<dbReference type="InterPro" id="IPR016840">
    <property type="entry name" value="Glyco_hydro_43_endo_a_Ara-ase"/>
</dbReference>
<evidence type="ECO:0000256" key="3">
    <source>
        <dbReference type="ARBA" id="ARBA00022801"/>
    </source>
</evidence>
<evidence type="ECO:0000256" key="1">
    <source>
        <dbReference type="ARBA" id="ARBA00004834"/>
    </source>
</evidence>
<evidence type="ECO:0000256" key="9">
    <source>
        <dbReference type="SAM" id="SignalP"/>
    </source>
</evidence>
<evidence type="ECO:0000313" key="11">
    <source>
        <dbReference type="Proteomes" id="UP001207408"/>
    </source>
</evidence>
<keyword evidence="3 5" id="KW-0378">Hydrolase</keyword>
<name>A0AAE3MD17_9BACT</name>
<dbReference type="PANTHER" id="PTHR43301:SF3">
    <property type="entry name" value="ARABINAN ENDO-1,5-ALPHA-L-ARABINOSIDASE A-RELATED"/>
    <property type="match status" value="1"/>
</dbReference>
<feature type="binding site" evidence="7">
    <location>
        <position position="105"/>
    </location>
    <ligand>
        <name>substrate</name>
    </ligand>
</feature>
<dbReference type="EMBL" id="JAPDPI010000010">
    <property type="protein sequence ID" value="MCW3805332.1"/>
    <property type="molecule type" value="Genomic_DNA"/>
</dbReference>
<comment type="pathway">
    <text evidence="1 5">Glycan metabolism; L-arabinan degradation.</text>
</comment>
<dbReference type="GO" id="GO:0005975">
    <property type="term" value="P:carbohydrate metabolic process"/>
    <property type="evidence" value="ECO:0007669"/>
    <property type="project" value="InterPro"/>
</dbReference>
<feature type="chain" id="PRO_5042148881" evidence="9">
    <location>
        <begin position="22"/>
        <end position="318"/>
    </location>
</feature>
<dbReference type="Proteomes" id="UP001207408">
    <property type="component" value="Unassembled WGS sequence"/>
</dbReference>
<feature type="signal peptide" evidence="9">
    <location>
        <begin position="1"/>
        <end position="21"/>
    </location>
</feature>
<evidence type="ECO:0000256" key="7">
    <source>
        <dbReference type="PIRSR" id="PIRSR026534-2"/>
    </source>
</evidence>
<feature type="site" description="Important for catalytic activity, responsible for pKa modulation of the active site Glu and correct orientation of both the proton donor and substrate" evidence="8">
    <location>
        <position position="148"/>
    </location>
</feature>
<proteinExistence type="inferred from homology"/>
<accession>A0AAE3MD17</accession>
<sequence length="318" mass="36004">MKKKIMYLALCIVVISIKLHAQSIIVHDPVMIQETDTYYLFCTGPGISAWTSSDMKNWKQNAPVFEESPVWAKETVAEFNGHIWAPDIAYYNNQYYLYYSISSFGKNNSCIGLATNKTLNPEDPEFKWVDHGIVIQSFPGETYWNAIDPNLIISEDGTPYLSYGSFWGGLKMVQLTKDAQKVVGDKDDILTIASRNTKENAIEAPFIFKKDNYYYLFASIDFCCRGKDSTYKMIVGRSNKIQGPFLDKNGIDLANGGGSILLKGNEKWHGVGHNSAYTFNNTDYLVFHGYDANDQGKPKLIIKQIQWDDNGWPVVNND</sequence>
<feature type="active site" description="Proton donor" evidence="6">
    <location>
        <position position="203"/>
    </location>
</feature>
<dbReference type="InterPro" id="IPR050727">
    <property type="entry name" value="GH43_arabinanases"/>
</dbReference>
<evidence type="ECO:0000256" key="5">
    <source>
        <dbReference type="PIRNR" id="PIRNR026534"/>
    </source>
</evidence>
<gene>
    <name evidence="10" type="ORF">OM074_06815</name>
</gene>
<dbReference type="Pfam" id="PF04616">
    <property type="entry name" value="Glyco_hydro_43"/>
    <property type="match status" value="1"/>
</dbReference>
<dbReference type="SUPFAM" id="SSF75005">
    <property type="entry name" value="Arabinanase/levansucrase/invertase"/>
    <property type="match status" value="1"/>
</dbReference>
<feature type="binding site" evidence="7">
    <location>
        <begin position="145"/>
        <end position="148"/>
    </location>
    <ligand>
        <name>substrate</name>
    </ligand>
</feature>
<dbReference type="RefSeq" id="WP_301198703.1">
    <property type="nucleotide sequence ID" value="NZ_JAPDPI010000010.1"/>
</dbReference>
<dbReference type="GO" id="GO:0046558">
    <property type="term" value="F:arabinan endo-1,5-alpha-L-arabinosidase activity"/>
    <property type="evidence" value="ECO:0007669"/>
    <property type="project" value="InterPro"/>
</dbReference>
<keyword evidence="9" id="KW-0732">Signal</keyword>
<keyword evidence="11" id="KW-1185">Reference proteome</keyword>
<reference evidence="10" key="1">
    <citation type="submission" date="2022-10" db="EMBL/GenBank/DDBJ databases">
        <authorList>
            <person name="Yu W.X."/>
        </authorList>
    </citation>
    <scope>NUCLEOTIDE SEQUENCE</scope>
    <source>
        <strain evidence="10">D04</strain>
    </source>
</reference>
<feature type="active site" description="Proton acceptor" evidence="6">
    <location>
        <position position="28"/>
    </location>
</feature>
<dbReference type="AlphaFoldDB" id="A0AAE3MD17"/>
<comment type="caution">
    <text evidence="10">The sequence shown here is derived from an EMBL/GenBank/DDBJ whole genome shotgun (WGS) entry which is preliminary data.</text>
</comment>
<keyword evidence="4 5" id="KW-0326">Glycosidase</keyword>
<evidence type="ECO:0000256" key="2">
    <source>
        <dbReference type="ARBA" id="ARBA00009865"/>
    </source>
</evidence>
<dbReference type="InterPro" id="IPR023296">
    <property type="entry name" value="Glyco_hydro_beta-prop_sf"/>
</dbReference>
<dbReference type="InterPro" id="IPR006710">
    <property type="entry name" value="Glyco_hydro_43"/>
</dbReference>
<evidence type="ECO:0000256" key="8">
    <source>
        <dbReference type="PIRSR" id="PIRSR026534-3"/>
    </source>
</evidence>
<feature type="binding site" evidence="7">
    <location>
        <begin position="165"/>
        <end position="167"/>
    </location>
    <ligand>
        <name>substrate</name>
    </ligand>
</feature>
<organism evidence="10 11">
    <name type="scientific">Plebeiibacterium marinum</name>
    <dbReference type="NCBI Taxonomy" id="2992111"/>
    <lineage>
        <taxon>Bacteria</taxon>
        <taxon>Pseudomonadati</taxon>
        <taxon>Bacteroidota</taxon>
        <taxon>Bacteroidia</taxon>
        <taxon>Marinilabiliales</taxon>
        <taxon>Marinilabiliaceae</taxon>
        <taxon>Plebeiibacterium</taxon>
    </lineage>
</organism>
<evidence type="ECO:0000256" key="4">
    <source>
        <dbReference type="ARBA" id="ARBA00023295"/>
    </source>
</evidence>
<evidence type="ECO:0000313" key="10">
    <source>
        <dbReference type="EMBL" id="MCW3805332.1"/>
    </source>
</evidence>
<dbReference type="PANTHER" id="PTHR43301">
    <property type="entry name" value="ARABINAN ENDO-1,5-ALPHA-L-ARABINOSIDASE"/>
    <property type="match status" value="1"/>
</dbReference>
<feature type="site" description="Important for substrate recognition" evidence="8">
    <location>
        <position position="273"/>
    </location>
</feature>
<dbReference type="Gene3D" id="2.115.10.20">
    <property type="entry name" value="Glycosyl hydrolase domain, family 43"/>
    <property type="match status" value="1"/>
</dbReference>
<evidence type="ECO:0000256" key="6">
    <source>
        <dbReference type="PIRSR" id="PIRSR026534-1"/>
    </source>
</evidence>
<dbReference type="PIRSF" id="PIRSF026534">
    <property type="entry name" value="Endo_alpha-L-arabinosidase"/>
    <property type="match status" value="1"/>
</dbReference>
<comment type="similarity">
    <text evidence="2 5">Belongs to the glycosyl hydrolase 43 family.</text>
</comment>
<feature type="binding site" evidence="7">
    <location>
        <position position="28"/>
    </location>
    <ligand>
        <name>substrate</name>
    </ligand>
</feature>
<protein>
    <submittedName>
        <fullName evidence="10">Family 43 glycosylhydrolase</fullName>
    </submittedName>
</protein>